<dbReference type="Proteomes" id="UP000070063">
    <property type="component" value="Unassembled WGS sequence"/>
</dbReference>
<organism evidence="2 3">
    <name type="scientific">Staphylococcus lugdunensis</name>
    <dbReference type="NCBI Taxonomy" id="28035"/>
    <lineage>
        <taxon>Bacteria</taxon>
        <taxon>Bacillati</taxon>
        <taxon>Bacillota</taxon>
        <taxon>Bacilli</taxon>
        <taxon>Bacillales</taxon>
        <taxon>Staphylococcaceae</taxon>
        <taxon>Staphylococcus</taxon>
    </lineage>
</organism>
<dbReference type="PANTHER" id="PTHR34818">
    <property type="entry name" value="PROTEIN BLI-3"/>
    <property type="match status" value="1"/>
</dbReference>
<dbReference type="Pfam" id="PF01243">
    <property type="entry name" value="PNPOx_N"/>
    <property type="match status" value="1"/>
</dbReference>
<dbReference type="InterPro" id="IPR012349">
    <property type="entry name" value="Split_barrel_FMN-bd"/>
</dbReference>
<name>A0ABD4EIA7_STALU</name>
<dbReference type="InterPro" id="IPR052917">
    <property type="entry name" value="Stress-Dev_Protein"/>
</dbReference>
<dbReference type="PANTHER" id="PTHR34818:SF1">
    <property type="entry name" value="PROTEIN BLI-3"/>
    <property type="match status" value="1"/>
</dbReference>
<comment type="caution">
    <text evidence="2">The sequence shown here is derived from an EMBL/GenBank/DDBJ whole genome shotgun (WGS) entry which is preliminary data.</text>
</comment>
<accession>A0ABD4EIA7</accession>
<dbReference type="Gene3D" id="2.30.110.10">
    <property type="entry name" value="Electron Transport, Fmn-binding Protein, Chain A"/>
    <property type="match status" value="1"/>
</dbReference>
<dbReference type="EMBL" id="LRQI01000022">
    <property type="protein sequence ID" value="KXA39815.1"/>
    <property type="molecule type" value="Genomic_DNA"/>
</dbReference>
<protein>
    <submittedName>
        <fullName evidence="2">Pyridoxamine 5'-phosphate oxidase family protein</fullName>
    </submittedName>
</protein>
<feature type="domain" description="Pyridoxamine 5'-phosphate oxidase N-terminal" evidence="1">
    <location>
        <begin position="35"/>
        <end position="154"/>
    </location>
</feature>
<evidence type="ECO:0000313" key="3">
    <source>
        <dbReference type="Proteomes" id="UP000070063"/>
    </source>
</evidence>
<proteinExistence type="predicted"/>
<evidence type="ECO:0000259" key="1">
    <source>
        <dbReference type="Pfam" id="PF01243"/>
    </source>
</evidence>
<gene>
    <name evidence="2" type="ORF">HMPREF3225_00513</name>
</gene>
<sequence>MYQANLSKDQRLFLIILGNTIIKEMIHLDKAQAIQEMTDVLNTSKVGVLSTAYHNQPNSRYMVFYNDGLELYTKTNINSIKVAEIHNNPRAYILLGYNDTKQRSFVEIDANIEVVTDQQTIDWLWETQDKSFFSSKDDPELCVLKVTPKTIKLMNDPDLDTPATLDLSE</sequence>
<reference evidence="2 3" key="1">
    <citation type="submission" date="2016-01" db="EMBL/GenBank/DDBJ databases">
        <authorList>
            <person name="Mitreva M."/>
            <person name="Pepin K.H."/>
            <person name="Mihindukulasuriya K.A."/>
            <person name="Fulton R."/>
            <person name="Fronick C."/>
            <person name="O'Laughlin M."/>
            <person name="Miner T."/>
            <person name="Herter B."/>
            <person name="Rosa B.A."/>
            <person name="Cordes M."/>
            <person name="Tomlinson C."/>
            <person name="Wollam A."/>
            <person name="Palsikar V.B."/>
            <person name="Mardis E.R."/>
            <person name="Wilson R.K."/>
        </authorList>
    </citation>
    <scope>NUCLEOTIDE SEQUENCE [LARGE SCALE GENOMIC DNA]</scope>
    <source>
        <strain evidence="2 3">MJR7738</strain>
    </source>
</reference>
<dbReference type="AlphaFoldDB" id="A0ABD4EIA7"/>
<dbReference type="SUPFAM" id="SSF50475">
    <property type="entry name" value="FMN-binding split barrel"/>
    <property type="match status" value="1"/>
</dbReference>
<dbReference type="InterPro" id="IPR011576">
    <property type="entry name" value="Pyridox_Oxase_N"/>
</dbReference>
<evidence type="ECO:0000313" key="2">
    <source>
        <dbReference type="EMBL" id="KXA39815.1"/>
    </source>
</evidence>